<keyword evidence="2" id="KW-0472">Membrane</keyword>
<evidence type="ECO:0000313" key="4">
    <source>
        <dbReference type="Proteomes" id="UP000825933"/>
    </source>
</evidence>
<name>A0A8T5V3V0_9EURY</name>
<feature type="coiled-coil region" evidence="1">
    <location>
        <begin position="67"/>
        <end position="97"/>
    </location>
</feature>
<proteinExistence type="predicted"/>
<keyword evidence="2" id="KW-0812">Transmembrane</keyword>
<evidence type="ECO:0000313" key="3">
    <source>
        <dbReference type="EMBL" id="MBZ2166335.1"/>
    </source>
</evidence>
<organism evidence="3 4">
    <name type="scientific">Methanobacterium spitsbergense</name>
    <dbReference type="NCBI Taxonomy" id="2874285"/>
    <lineage>
        <taxon>Archaea</taxon>
        <taxon>Methanobacteriati</taxon>
        <taxon>Methanobacteriota</taxon>
        <taxon>Methanomada group</taxon>
        <taxon>Methanobacteria</taxon>
        <taxon>Methanobacteriales</taxon>
        <taxon>Methanobacteriaceae</taxon>
        <taxon>Methanobacterium</taxon>
    </lineage>
</organism>
<feature type="transmembrane region" description="Helical" evidence="2">
    <location>
        <begin position="147"/>
        <end position="167"/>
    </location>
</feature>
<comment type="caution">
    <text evidence="3">The sequence shown here is derived from an EMBL/GenBank/DDBJ whole genome shotgun (WGS) entry which is preliminary data.</text>
</comment>
<keyword evidence="4" id="KW-1185">Reference proteome</keyword>
<keyword evidence="1" id="KW-0175">Coiled coil</keyword>
<evidence type="ECO:0000256" key="1">
    <source>
        <dbReference type="SAM" id="Coils"/>
    </source>
</evidence>
<dbReference type="AlphaFoldDB" id="A0A8T5V3V0"/>
<dbReference type="RefSeq" id="WP_223791887.1">
    <property type="nucleotide sequence ID" value="NZ_JAIOUQ010000011.1"/>
</dbReference>
<reference evidence="4" key="1">
    <citation type="journal article" date="2022" name="Microbiol. Resour. Announc.">
        <title>Draft Genome Sequence of a Methanogenic Archaeon from West Spitsbergen Permafrost.</title>
        <authorList>
            <person name="Trubitsyn V."/>
            <person name="Rivkina E."/>
            <person name="Shcherbakova V."/>
        </authorList>
    </citation>
    <scope>NUCLEOTIDE SEQUENCE [LARGE SCALE GENOMIC DNA]</scope>
    <source>
        <strain evidence="4">VT</strain>
    </source>
</reference>
<evidence type="ECO:0000256" key="2">
    <source>
        <dbReference type="SAM" id="Phobius"/>
    </source>
</evidence>
<protein>
    <submittedName>
        <fullName evidence="3">Uncharacterized protein</fullName>
    </submittedName>
</protein>
<gene>
    <name evidence="3" type="ORF">K8N75_09830</name>
</gene>
<dbReference type="Proteomes" id="UP000825933">
    <property type="component" value="Unassembled WGS sequence"/>
</dbReference>
<sequence>MKQTKNASPLIHDEALINDHESKLNDLKTQGKTRGQRLTELEKKVEEGFILLFDALGVREKTNGERKKQVEQALARISEIGEKAENEDKNLRELLLENKVSLARLEGIMLGQDKREAVETKQHDDEIKQEELENADKKWHLDRFDKYLIGTLTSIVAICGIVAGLLIR</sequence>
<accession>A0A8T5V3V0</accession>
<keyword evidence="2" id="KW-1133">Transmembrane helix</keyword>
<dbReference type="EMBL" id="JAIOUQ010000011">
    <property type="protein sequence ID" value="MBZ2166335.1"/>
    <property type="molecule type" value="Genomic_DNA"/>
</dbReference>